<dbReference type="Pfam" id="PF06151">
    <property type="entry name" value="Trehalose_recp"/>
    <property type="match status" value="1"/>
</dbReference>
<keyword evidence="3" id="KW-1003">Cell membrane</keyword>
<dbReference type="AlphaFoldDB" id="A0A1S4EUV7"/>
<keyword evidence="8" id="KW-0807">Transducer</keyword>
<keyword evidence="5" id="KW-1133">Transmembrane helix</keyword>
<sequence>MATAEMRRVARTGINFSNIIGTYFFVDTAIIVCLTVLMASGWRRFLHEVEKLELIWTRWPYNLRRDNLKLNCWILTMLWMFFATVEHCLASSVQVYIQYQESLRCNWIYSNAMKNYAHRNYAYIFNWMPYNVPVLFFVRYVTYSVTMAWTYQDILIMVISAYVLTRYRQFFWRIEVACNGTVLPTESFWVEIREHYVIISEFLVHVDKMYSPLVLSSCCNNVFLICYLLLHSLKPHAYAISFVYFWYTLCFLIGRTLTTLWIAAELNREKRSALRVVQRISSDGWCTELERYYLLLRAEVGALSGSRFFYLTHQTTFTIVAVIFTYELVMIKYSRMTAADVGIPENCSAMAFSQD</sequence>
<protein>
    <recommendedName>
        <fullName evidence="8">Gustatory receptor</fullName>
    </recommendedName>
</protein>
<evidence type="ECO:0000256" key="7">
    <source>
        <dbReference type="ARBA" id="ARBA00023170"/>
    </source>
</evidence>
<dbReference type="EnsemblMetazoa" id="AAEL000069-RA">
    <property type="protein sequence ID" value="AAEL000069-PA"/>
    <property type="gene ID" value="AAEL000069"/>
</dbReference>
<dbReference type="Proteomes" id="UP000008820">
    <property type="component" value="Chromosome 3"/>
</dbReference>
<dbReference type="InParanoid" id="A0A1S4EUV7"/>
<evidence type="ECO:0000256" key="6">
    <source>
        <dbReference type="ARBA" id="ARBA00023136"/>
    </source>
</evidence>
<dbReference type="PIRSF" id="PIRSF038981">
    <property type="entry name" value="GRP"/>
    <property type="match status" value="1"/>
</dbReference>
<evidence type="ECO:0000256" key="1">
    <source>
        <dbReference type="ARBA" id="ARBA00004651"/>
    </source>
</evidence>
<accession>A0A1S4EUV7</accession>
<organism evidence="9 10">
    <name type="scientific">Aedes aegypti</name>
    <name type="common">Yellowfever mosquito</name>
    <name type="synonym">Culex aegypti</name>
    <dbReference type="NCBI Taxonomy" id="7159"/>
    <lineage>
        <taxon>Eukaryota</taxon>
        <taxon>Metazoa</taxon>
        <taxon>Ecdysozoa</taxon>
        <taxon>Arthropoda</taxon>
        <taxon>Hexapoda</taxon>
        <taxon>Insecta</taxon>
        <taxon>Pterygota</taxon>
        <taxon>Neoptera</taxon>
        <taxon>Endopterygota</taxon>
        <taxon>Diptera</taxon>
        <taxon>Nematocera</taxon>
        <taxon>Culicoidea</taxon>
        <taxon>Culicidae</taxon>
        <taxon>Culicinae</taxon>
        <taxon>Aedini</taxon>
        <taxon>Aedes</taxon>
        <taxon>Stegomyia</taxon>
    </lineage>
</organism>
<evidence type="ECO:0000256" key="5">
    <source>
        <dbReference type="ARBA" id="ARBA00022989"/>
    </source>
</evidence>
<reference evidence="9 10" key="1">
    <citation type="submission" date="2017-06" db="EMBL/GenBank/DDBJ databases">
        <title>Aedes aegypti genome working group (AGWG) sequencing and assembly.</title>
        <authorList>
            <consortium name="Aedes aegypti Genome Working Group (AGWG)"/>
            <person name="Matthews B.J."/>
        </authorList>
    </citation>
    <scope>NUCLEOTIDE SEQUENCE [LARGE SCALE GENOMIC DNA]</scope>
    <source>
        <strain evidence="9 10">LVP_AGWG</strain>
    </source>
</reference>
<keyword evidence="7 8" id="KW-0675">Receptor</keyword>
<dbReference type="InterPro" id="IPR009318">
    <property type="entry name" value="Gustatory_rcpt"/>
</dbReference>
<evidence type="ECO:0000256" key="2">
    <source>
        <dbReference type="ARBA" id="ARBA00005327"/>
    </source>
</evidence>
<dbReference type="VEuPathDB" id="VectorBase:AAEL000069"/>
<dbReference type="PANTHER" id="PTHR21421">
    <property type="entry name" value="GUSTATORY RECEPTOR"/>
    <property type="match status" value="1"/>
</dbReference>
<gene>
    <name evidence="9" type="primary">5563660</name>
</gene>
<dbReference type="GO" id="GO:0007165">
    <property type="term" value="P:signal transduction"/>
    <property type="evidence" value="ECO:0007669"/>
    <property type="project" value="UniProtKB-KW"/>
</dbReference>
<keyword evidence="10" id="KW-1185">Reference proteome</keyword>
<proteinExistence type="inferred from homology"/>
<dbReference type="GO" id="GO:0033041">
    <property type="term" value="F:sweet taste receptor activity"/>
    <property type="evidence" value="ECO:0007669"/>
    <property type="project" value="TreeGrafter"/>
</dbReference>
<evidence type="ECO:0000256" key="8">
    <source>
        <dbReference type="PIRNR" id="PIRNR038981"/>
    </source>
</evidence>
<comment type="subcellular location">
    <subcellularLocation>
        <location evidence="1">Cell membrane</location>
        <topology evidence="1">Multi-pass membrane protein</topology>
    </subcellularLocation>
</comment>
<dbReference type="GO" id="GO:0005886">
    <property type="term" value="C:plasma membrane"/>
    <property type="evidence" value="ECO:0007669"/>
    <property type="project" value="UniProtKB-SubCell"/>
</dbReference>
<evidence type="ECO:0000256" key="4">
    <source>
        <dbReference type="ARBA" id="ARBA00022692"/>
    </source>
</evidence>
<name>A0A1S4EUV7_AEDAE</name>
<comment type="function">
    <text evidence="8">Plays a role in the sugar gustatory response.</text>
</comment>
<keyword evidence="6" id="KW-0472">Membrane</keyword>
<keyword evidence="4" id="KW-0812">Transmembrane</keyword>
<evidence type="ECO:0000313" key="10">
    <source>
        <dbReference type="Proteomes" id="UP000008820"/>
    </source>
</evidence>
<reference evidence="9" key="2">
    <citation type="submission" date="2020-05" db="UniProtKB">
        <authorList>
            <consortium name="EnsemblMetazoa"/>
        </authorList>
    </citation>
    <scope>IDENTIFICATION</scope>
    <source>
        <strain evidence="9">LVP_AGWG</strain>
    </source>
</reference>
<evidence type="ECO:0000256" key="3">
    <source>
        <dbReference type="ARBA" id="ARBA00022475"/>
    </source>
</evidence>
<evidence type="ECO:0000313" key="9">
    <source>
        <dbReference type="EnsemblMetazoa" id="AAEL000069-PA"/>
    </source>
</evidence>
<dbReference type="OrthoDB" id="5800391at2759"/>
<dbReference type="PANTHER" id="PTHR21421:SF34">
    <property type="entry name" value="GUSTATORY RECEPTOR FOR SUGAR TASTE 61A-RELATED"/>
    <property type="match status" value="1"/>
</dbReference>
<comment type="similarity">
    <text evidence="2">Belongs to the insect chemoreceptor superfamily. Gustatory receptor (GR) family. Gr5a subfamily.</text>
</comment>